<keyword evidence="3 13" id="KW-0444">Lipid biosynthesis</keyword>
<dbReference type="Pfam" id="PF13396">
    <property type="entry name" value="PLDc_N"/>
    <property type="match status" value="1"/>
</dbReference>
<comment type="catalytic activity">
    <reaction evidence="13">
        <text>2 a 1,2-diacyl-sn-glycero-3-phospho-(1'-sn-glycerol) = a cardiolipin + glycerol</text>
        <dbReference type="Rhea" id="RHEA:31451"/>
        <dbReference type="ChEBI" id="CHEBI:17754"/>
        <dbReference type="ChEBI" id="CHEBI:62237"/>
        <dbReference type="ChEBI" id="CHEBI:64716"/>
    </reaction>
</comment>
<evidence type="ECO:0000256" key="6">
    <source>
        <dbReference type="ARBA" id="ARBA00022737"/>
    </source>
</evidence>
<dbReference type="AlphaFoldDB" id="A0A2X0XH40"/>
<feature type="active site" evidence="13">
    <location>
        <position position="270"/>
    </location>
</feature>
<keyword evidence="10 13" id="KW-0594">Phospholipid biosynthesis</keyword>
<feature type="transmembrane region" description="Helical" evidence="13">
    <location>
        <begin position="77"/>
        <end position="100"/>
    </location>
</feature>
<protein>
    <recommendedName>
        <fullName evidence="13 14">Cardiolipin synthase</fullName>
        <shortName evidence="13">CL synthase</shortName>
        <ecNumber evidence="13 14">2.7.8.-</ecNumber>
    </recommendedName>
</protein>
<dbReference type="Proteomes" id="UP000251431">
    <property type="component" value="Unassembled WGS sequence"/>
</dbReference>
<dbReference type="GO" id="GO:0008808">
    <property type="term" value="F:cardiolipin synthase activity"/>
    <property type="evidence" value="ECO:0007669"/>
    <property type="project" value="UniProtKB-UniRule"/>
</dbReference>
<dbReference type="FunFam" id="3.30.870.10:FF:000014">
    <property type="entry name" value="Cardiolipin synthase"/>
    <property type="match status" value="1"/>
</dbReference>
<evidence type="ECO:0000256" key="5">
    <source>
        <dbReference type="ARBA" id="ARBA00022692"/>
    </source>
</evidence>
<feature type="domain" description="PLD phosphodiesterase" evidence="15">
    <location>
        <begin position="441"/>
        <end position="468"/>
    </location>
</feature>
<dbReference type="FunFam" id="3.30.870.10:FF:000021">
    <property type="entry name" value="Cardiolipin synthase"/>
    <property type="match status" value="1"/>
</dbReference>
<evidence type="ECO:0000256" key="8">
    <source>
        <dbReference type="ARBA" id="ARBA00023098"/>
    </source>
</evidence>
<dbReference type="EMBL" id="UAQE01000001">
    <property type="protein sequence ID" value="SPT97216.1"/>
    <property type="molecule type" value="Genomic_DNA"/>
</dbReference>
<dbReference type="SMART" id="SM00155">
    <property type="entry name" value="PLDc"/>
    <property type="match status" value="2"/>
</dbReference>
<dbReference type="EC" id="2.7.8.-" evidence="13 14"/>
<keyword evidence="8 13" id="KW-0443">Lipid metabolism</keyword>
<dbReference type="InterPro" id="IPR022924">
    <property type="entry name" value="Cardiolipin_synthase"/>
</dbReference>
<dbReference type="PANTHER" id="PTHR21248">
    <property type="entry name" value="CARDIOLIPIN SYNTHASE"/>
    <property type="match status" value="1"/>
</dbReference>
<comment type="subcellular location">
    <subcellularLocation>
        <location evidence="1 13">Cell membrane</location>
        <topology evidence="1 13">Multi-pass membrane protein</topology>
    </subcellularLocation>
</comment>
<keyword evidence="9 13" id="KW-0472">Membrane</keyword>
<dbReference type="PROSITE" id="PS50035">
    <property type="entry name" value="PLD"/>
    <property type="match status" value="2"/>
</dbReference>
<dbReference type="SUPFAM" id="SSF56024">
    <property type="entry name" value="Phospholipase D/nuclease"/>
    <property type="match status" value="2"/>
</dbReference>
<evidence type="ECO:0000256" key="9">
    <source>
        <dbReference type="ARBA" id="ARBA00023136"/>
    </source>
</evidence>
<evidence type="ECO:0000313" key="16">
    <source>
        <dbReference type="EMBL" id="SPT97216.1"/>
    </source>
</evidence>
<evidence type="ECO:0000256" key="13">
    <source>
        <dbReference type="HAMAP-Rule" id="MF_01916"/>
    </source>
</evidence>
<evidence type="ECO:0000256" key="4">
    <source>
        <dbReference type="ARBA" id="ARBA00022679"/>
    </source>
</evidence>
<feature type="active site" evidence="13">
    <location>
        <position position="448"/>
    </location>
</feature>
<keyword evidence="4 13" id="KW-0808">Transferase</keyword>
<evidence type="ECO:0000256" key="11">
    <source>
        <dbReference type="ARBA" id="ARBA00023264"/>
    </source>
</evidence>
<keyword evidence="2 13" id="KW-1003">Cell membrane</keyword>
<accession>A0A2X0XH40</accession>
<dbReference type="InterPro" id="IPR025202">
    <property type="entry name" value="PLD-like_dom"/>
</dbReference>
<evidence type="ECO:0000259" key="15">
    <source>
        <dbReference type="PROSITE" id="PS50035"/>
    </source>
</evidence>
<feature type="transmembrane region" description="Helical" evidence="13">
    <location>
        <begin position="52"/>
        <end position="71"/>
    </location>
</feature>
<feature type="active site" evidence="13">
    <location>
        <position position="446"/>
    </location>
</feature>
<dbReference type="CDD" id="cd09110">
    <property type="entry name" value="PLDc_CLS_1"/>
    <property type="match status" value="1"/>
</dbReference>
<sequence length="528" mass="61318">MRIIPIYQRDNPFPCYLAISYLLSAFEVGYTKYVINNTKAGVGMSIFTDIEYLVPLTLFFNILLAMTIIFLERKDATSTWAWILVLFFLPLAGFILYLLLGRQLRRKHLFRWEGRKDIGIDNLITYQMEAIRDETFEFRIANAENYQEMIYMHLRTNNAVLTQDNHLDIFDDGADKFEQLLKDIEAAKDHIHIQYYIFRLDDLGTRIVNALIKKAKQGVKVRLLYDEMGSRNVKRRHFKELLHAGGEVEVFFPSILPLLNPRLNFRNHRKIVVIDGRIGYIGGFNVGDEYLGLQKKFGYWRDTHLRIEGSAVHPLQTRFLLDWNQASAQQKMGYSDRYFPAIPQKGDVGLQIVSSGPDSDWEQIKIGYLKLINMAQKYIYIQTPYFIPDVSFLDAIKIATLSGIDVRIMIPNKPDHMFVYWATYSYVGQLLRAGAKVYIYEKGFIHAKAIIIDDEASSVGTANIDVRSFSLNFEVNAFIYDANISHQLAELFEKDIFDCTELTWEMYKNRSTLIKFKESISRLLTPIL</sequence>
<dbReference type="InterPro" id="IPR030874">
    <property type="entry name" value="Cardiolipin_synth_Firmi"/>
</dbReference>
<organism evidence="16 17">
    <name type="scientific">Lysinibacillus capsici</name>
    <dbReference type="NCBI Taxonomy" id="2115968"/>
    <lineage>
        <taxon>Bacteria</taxon>
        <taxon>Bacillati</taxon>
        <taxon>Bacillota</taxon>
        <taxon>Bacilli</taxon>
        <taxon>Bacillales</taxon>
        <taxon>Bacillaceae</taxon>
        <taxon>Lysinibacillus</taxon>
    </lineage>
</organism>
<dbReference type="Gene3D" id="3.30.870.10">
    <property type="entry name" value="Endonuclease Chain A"/>
    <property type="match status" value="2"/>
</dbReference>
<evidence type="ECO:0000313" key="17">
    <source>
        <dbReference type="Proteomes" id="UP000251431"/>
    </source>
</evidence>
<feature type="domain" description="PLD phosphodiesterase" evidence="15">
    <location>
        <begin position="263"/>
        <end position="290"/>
    </location>
</feature>
<keyword evidence="7 13" id="KW-1133">Transmembrane helix</keyword>
<evidence type="ECO:0000256" key="3">
    <source>
        <dbReference type="ARBA" id="ARBA00022516"/>
    </source>
</evidence>
<dbReference type="InterPro" id="IPR027379">
    <property type="entry name" value="CLS_N"/>
</dbReference>
<evidence type="ECO:0000256" key="1">
    <source>
        <dbReference type="ARBA" id="ARBA00004651"/>
    </source>
</evidence>
<evidence type="ECO:0000256" key="12">
    <source>
        <dbReference type="ARBA" id="ARBA00057569"/>
    </source>
</evidence>
<feature type="active site" evidence="13">
    <location>
        <position position="275"/>
    </location>
</feature>
<dbReference type="STRING" id="1421.A2J09_16665"/>
<dbReference type="NCBIfam" id="TIGR04265">
    <property type="entry name" value="bac_cardiolipin"/>
    <property type="match status" value="1"/>
</dbReference>
<comment type="function">
    <text evidence="12 13">Catalyzes the reversible phosphatidyl group transfer from one phosphatidylglycerol molecule to another to form cardiolipin (CL) (diphosphatidylglycerol) and glycerol.</text>
</comment>
<keyword evidence="11 13" id="KW-1208">Phospholipid metabolism</keyword>
<evidence type="ECO:0000256" key="10">
    <source>
        <dbReference type="ARBA" id="ARBA00023209"/>
    </source>
</evidence>
<evidence type="ECO:0000256" key="2">
    <source>
        <dbReference type="ARBA" id="ARBA00022475"/>
    </source>
</evidence>
<evidence type="ECO:0000256" key="7">
    <source>
        <dbReference type="ARBA" id="ARBA00022989"/>
    </source>
</evidence>
<dbReference type="HAMAP" id="MF_01916">
    <property type="entry name" value="Cardiolipin_synth_Cls"/>
    <property type="match status" value="1"/>
</dbReference>
<keyword evidence="5 13" id="KW-0812">Transmembrane</keyword>
<dbReference type="InterPro" id="IPR001736">
    <property type="entry name" value="PLipase_D/transphosphatidylase"/>
</dbReference>
<reference evidence="16 17" key="1">
    <citation type="submission" date="2018-06" db="EMBL/GenBank/DDBJ databases">
        <authorList>
            <consortium name="Pathogen Informatics"/>
            <person name="Doyle S."/>
        </authorList>
    </citation>
    <scope>NUCLEOTIDE SEQUENCE [LARGE SCALE GENOMIC DNA]</scope>
    <source>
        <strain evidence="16 17">NCTC7582</strain>
    </source>
</reference>
<name>A0A2X0XH40_9BACI</name>
<proteinExistence type="inferred from homology"/>
<dbReference type="Pfam" id="PF13091">
    <property type="entry name" value="PLDc_2"/>
    <property type="match status" value="2"/>
</dbReference>
<dbReference type="GO" id="GO:0005886">
    <property type="term" value="C:plasma membrane"/>
    <property type="evidence" value="ECO:0007669"/>
    <property type="project" value="UniProtKB-SubCell"/>
</dbReference>
<keyword evidence="6" id="KW-0677">Repeat</keyword>
<dbReference type="CDD" id="cd09112">
    <property type="entry name" value="PLDc_CLS_2"/>
    <property type="match status" value="1"/>
</dbReference>
<feature type="active site" evidence="13">
    <location>
        <position position="453"/>
    </location>
</feature>
<feature type="active site" evidence="13">
    <location>
        <position position="268"/>
    </location>
</feature>
<gene>
    <name evidence="16" type="primary">cls</name>
    <name evidence="16" type="ORF">NCTC7582_00977</name>
</gene>
<dbReference type="GO" id="GO:0032049">
    <property type="term" value="P:cardiolipin biosynthetic process"/>
    <property type="evidence" value="ECO:0007669"/>
    <property type="project" value="UniProtKB-UniRule"/>
</dbReference>
<evidence type="ECO:0000256" key="14">
    <source>
        <dbReference type="NCBIfam" id="TIGR04265"/>
    </source>
</evidence>
<dbReference type="PANTHER" id="PTHR21248:SF22">
    <property type="entry name" value="PHOSPHOLIPASE D"/>
    <property type="match status" value="1"/>
</dbReference>
<comment type="similarity">
    <text evidence="13">Belongs to the phospholipase D family. Cardiolipin synthase subfamily.</text>
</comment>